<dbReference type="Proteomes" id="UP001223390">
    <property type="component" value="Unassembled WGS sequence"/>
</dbReference>
<dbReference type="EMBL" id="JASITI010000046">
    <property type="protein sequence ID" value="MDK9499588.1"/>
    <property type="molecule type" value="Genomic_DNA"/>
</dbReference>
<evidence type="ECO:0000313" key="4">
    <source>
        <dbReference type="EMBL" id="MDK9499588.1"/>
    </source>
</evidence>
<dbReference type="RefSeq" id="WP_285345433.1">
    <property type="nucleotide sequence ID" value="NZ_JASITI010000046.1"/>
</dbReference>
<dbReference type="InterPro" id="IPR012349">
    <property type="entry name" value="Split_barrel_FMN-bd"/>
</dbReference>
<organism evidence="4 5">
    <name type="scientific">Streptomyces katrae</name>
    <dbReference type="NCBI Taxonomy" id="68223"/>
    <lineage>
        <taxon>Bacteria</taxon>
        <taxon>Bacillati</taxon>
        <taxon>Actinomycetota</taxon>
        <taxon>Actinomycetes</taxon>
        <taxon>Kitasatosporales</taxon>
        <taxon>Streptomycetaceae</taxon>
        <taxon>Streptomyces</taxon>
    </lineage>
</organism>
<name>A0ABT7H1U5_9ACTN</name>
<dbReference type="SUPFAM" id="SSF50475">
    <property type="entry name" value="FMN-binding split barrel"/>
    <property type="match status" value="1"/>
</dbReference>
<comment type="caution">
    <text evidence="4">The sequence shown here is derived from an EMBL/GenBank/DDBJ whole genome shotgun (WGS) entry which is preliminary data.</text>
</comment>
<keyword evidence="5" id="KW-1185">Reference proteome</keyword>
<protein>
    <submittedName>
        <fullName evidence="4">Flavin reductase family protein</fullName>
    </submittedName>
</protein>
<evidence type="ECO:0000256" key="1">
    <source>
        <dbReference type="ARBA" id="ARBA00023002"/>
    </source>
</evidence>
<accession>A0ABT7H1U5</accession>
<keyword evidence="1" id="KW-0560">Oxidoreductase</keyword>
<dbReference type="InterPro" id="IPR050268">
    <property type="entry name" value="NADH-dep_flavin_reductase"/>
</dbReference>
<sequence length="170" mass="17757">MPDPDQQPASDLGGFAEAVDGTMYVVTAAAGGRRAGCLVGFASQCSIEPPRFVVWLSTANHTYDVARAARHLTVHVLGRDQRALAELFGGLTGDDVDKFARTAWRPGPDGCPVLSDVRVWFTGRVEQVVEAGGDHVGFVLSPAGPGAGPAEPPGPLRFGDVRDVDAGHPA</sequence>
<evidence type="ECO:0000256" key="2">
    <source>
        <dbReference type="SAM" id="MobiDB-lite"/>
    </source>
</evidence>
<dbReference type="PANTHER" id="PTHR30466">
    <property type="entry name" value="FLAVIN REDUCTASE"/>
    <property type="match status" value="1"/>
</dbReference>
<feature type="domain" description="Flavin reductase like" evidence="3">
    <location>
        <begin position="12"/>
        <end position="165"/>
    </location>
</feature>
<evidence type="ECO:0000259" key="3">
    <source>
        <dbReference type="SMART" id="SM00903"/>
    </source>
</evidence>
<feature type="compositionally biased region" description="Basic and acidic residues" evidence="2">
    <location>
        <begin position="159"/>
        <end position="170"/>
    </location>
</feature>
<reference evidence="4 5" key="1">
    <citation type="submission" date="2023-05" db="EMBL/GenBank/DDBJ databases">
        <title>Sequencing and Assembly of Streptomyces sp. NP73.</title>
        <authorList>
            <person name="Konwar A.N."/>
            <person name="Saikia K."/>
            <person name="Thakur D."/>
        </authorList>
    </citation>
    <scope>NUCLEOTIDE SEQUENCE [LARGE SCALE GENOMIC DNA]</scope>
    <source>
        <strain evidence="4 5">NP73</strain>
    </source>
</reference>
<dbReference type="PANTHER" id="PTHR30466:SF15">
    <property type="entry name" value="POSSIBLE OXIDOREDUCTASE"/>
    <property type="match status" value="1"/>
</dbReference>
<dbReference type="SMART" id="SM00903">
    <property type="entry name" value="Flavin_Reduct"/>
    <property type="match status" value="1"/>
</dbReference>
<evidence type="ECO:0000313" key="5">
    <source>
        <dbReference type="Proteomes" id="UP001223390"/>
    </source>
</evidence>
<gene>
    <name evidence="4" type="ORF">QEZ40_005013</name>
</gene>
<feature type="region of interest" description="Disordered" evidence="2">
    <location>
        <begin position="140"/>
        <end position="170"/>
    </location>
</feature>
<dbReference type="InterPro" id="IPR002563">
    <property type="entry name" value="Flavin_Rdtase-like_dom"/>
</dbReference>
<dbReference type="Pfam" id="PF01613">
    <property type="entry name" value="Flavin_Reduct"/>
    <property type="match status" value="1"/>
</dbReference>
<dbReference type="Gene3D" id="2.30.110.10">
    <property type="entry name" value="Electron Transport, Fmn-binding Protein, Chain A"/>
    <property type="match status" value="1"/>
</dbReference>
<proteinExistence type="predicted"/>